<evidence type="ECO:0000313" key="2">
    <source>
        <dbReference type="EMBL" id="KAJ5197886.1"/>
    </source>
</evidence>
<feature type="compositionally biased region" description="Polar residues" evidence="1">
    <location>
        <begin position="26"/>
        <end position="38"/>
    </location>
</feature>
<dbReference type="Proteomes" id="UP001150904">
    <property type="component" value="Unassembled WGS sequence"/>
</dbReference>
<reference evidence="2" key="1">
    <citation type="submission" date="2022-12" db="EMBL/GenBank/DDBJ databases">
        <authorList>
            <person name="Petersen C."/>
        </authorList>
    </citation>
    <scope>NUCLEOTIDE SEQUENCE</scope>
    <source>
        <strain evidence="2">IBT 15544</strain>
    </source>
</reference>
<dbReference type="RefSeq" id="XP_058306314.1">
    <property type="nucleotide sequence ID" value="XM_058454065.1"/>
</dbReference>
<keyword evidence="3" id="KW-1185">Reference proteome</keyword>
<dbReference type="OrthoDB" id="3363286at2759"/>
<sequence>MECASHRVPFATWRLRVFRQLLTTSHQPHVTRRSISSSPRHEAPADKADTETNIPPSKRLPQSPLVTNMRTGPEKQRKKLPTKADLNPLSKNPWAVALASPPRMCTLTGARLPRDILGEWGLVKKPDTELNYMLPVGLLKDSLARQPTPAQTEAADAAKHEELGDDESAMKPARNDKMGRQLFLRMLDSLPFLRIVSPIFARNAGKKAAVTKMVPFRWKHPHGPITSREEKSIVWMEGMPEYVLKYMRRDVAKKLEATRQKWHLGAGDGVWSVLDIQEFSDAAIVDALGRLGSIERAECGAALILRPGGANGGDMNEERSSPEEVIHPQTQSKIPVFDLSALLGESDLETLRQTQAPHYQHRALFFRPEDASSIKTMVSLWKLKQFLLEDPKLKV</sequence>
<comment type="caution">
    <text evidence="2">The sequence shown here is derived from an EMBL/GenBank/DDBJ whole genome shotgun (WGS) entry which is preliminary data.</text>
</comment>
<organism evidence="2 3">
    <name type="scientific">Penicillium cinerascens</name>
    <dbReference type="NCBI Taxonomy" id="70096"/>
    <lineage>
        <taxon>Eukaryota</taxon>
        <taxon>Fungi</taxon>
        <taxon>Dikarya</taxon>
        <taxon>Ascomycota</taxon>
        <taxon>Pezizomycotina</taxon>
        <taxon>Eurotiomycetes</taxon>
        <taxon>Eurotiomycetidae</taxon>
        <taxon>Eurotiales</taxon>
        <taxon>Aspergillaceae</taxon>
        <taxon>Penicillium</taxon>
    </lineage>
</organism>
<feature type="region of interest" description="Disordered" evidence="1">
    <location>
        <begin position="146"/>
        <end position="172"/>
    </location>
</feature>
<dbReference type="AlphaFoldDB" id="A0A9W9JKS8"/>
<evidence type="ECO:0000256" key="1">
    <source>
        <dbReference type="SAM" id="MobiDB-lite"/>
    </source>
</evidence>
<proteinExistence type="predicted"/>
<accession>A0A9W9JKS8</accession>
<feature type="region of interest" description="Disordered" evidence="1">
    <location>
        <begin position="26"/>
        <end position="87"/>
    </location>
</feature>
<reference evidence="2" key="2">
    <citation type="journal article" date="2023" name="IMA Fungus">
        <title>Comparative genomic study of the Penicillium genus elucidates a diverse pangenome and 15 lateral gene transfer events.</title>
        <authorList>
            <person name="Petersen C."/>
            <person name="Sorensen T."/>
            <person name="Nielsen M.R."/>
            <person name="Sondergaard T.E."/>
            <person name="Sorensen J.L."/>
            <person name="Fitzpatrick D.A."/>
            <person name="Frisvad J.C."/>
            <person name="Nielsen K.L."/>
        </authorList>
    </citation>
    <scope>NUCLEOTIDE SEQUENCE</scope>
    <source>
        <strain evidence="2">IBT 15544</strain>
    </source>
</reference>
<dbReference type="EMBL" id="JAPQKR010000014">
    <property type="protein sequence ID" value="KAJ5197886.1"/>
    <property type="molecule type" value="Genomic_DNA"/>
</dbReference>
<feature type="compositionally biased region" description="Basic and acidic residues" evidence="1">
    <location>
        <begin position="39"/>
        <end position="50"/>
    </location>
</feature>
<dbReference type="GeneID" id="83181366"/>
<protein>
    <submittedName>
        <fullName evidence="2">Uncharacterized protein</fullName>
    </submittedName>
</protein>
<name>A0A9W9JKS8_9EURO</name>
<gene>
    <name evidence="2" type="ORF">N7498_007003</name>
</gene>
<evidence type="ECO:0000313" key="3">
    <source>
        <dbReference type="Proteomes" id="UP001150904"/>
    </source>
</evidence>